<comment type="caution">
    <text evidence="1">The sequence shown here is derived from an EMBL/GenBank/DDBJ whole genome shotgun (WGS) entry which is preliminary data.</text>
</comment>
<evidence type="ECO:0008006" key="3">
    <source>
        <dbReference type="Google" id="ProtNLM"/>
    </source>
</evidence>
<dbReference type="Proteomes" id="UP000177528">
    <property type="component" value="Unassembled WGS sequence"/>
</dbReference>
<sequence length="72" mass="8150">MKHQSTVVNAPIIGLDEEKYRGKWLVIAQETGEIVIVGDSLEEASKKATDRSMKHFGFYRVPTTNTHYISVK</sequence>
<reference evidence="1 2" key="1">
    <citation type="journal article" date="2016" name="Nat. Commun.">
        <title>Thousands of microbial genomes shed light on interconnected biogeochemical processes in an aquifer system.</title>
        <authorList>
            <person name="Anantharaman K."/>
            <person name="Brown C.T."/>
            <person name="Hug L.A."/>
            <person name="Sharon I."/>
            <person name="Castelle C.J."/>
            <person name="Probst A.J."/>
            <person name="Thomas B.C."/>
            <person name="Singh A."/>
            <person name="Wilkins M.J."/>
            <person name="Karaoz U."/>
            <person name="Brodie E.L."/>
            <person name="Williams K.H."/>
            <person name="Hubbard S.S."/>
            <person name="Banfield J.F."/>
        </authorList>
    </citation>
    <scope>NUCLEOTIDE SEQUENCE [LARGE SCALE GENOMIC DNA]</scope>
</reference>
<evidence type="ECO:0000313" key="2">
    <source>
        <dbReference type="Proteomes" id="UP000177528"/>
    </source>
</evidence>
<evidence type="ECO:0000313" key="1">
    <source>
        <dbReference type="EMBL" id="OGY34059.1"/>
    </source>
</evidence>
<protein>
    <recommendedName>
        <fullName evidence="3">DUF5678 domain-containing protein</fullName>
    </recommendedName>
</protein>
<organism evidence="1 2">
    <name type="scientific">Candidatus Andersenbacteria bacterium RIFCSPHIGHO2_12_FULL_45_11</name>
    <dbReference type="NCBI Taxonomy" id="1797281"/>
    <lineage>
        <taxon>Bacteria</taxon>
        <taxon>Candidatus Anderseniibacteriota</taxon>
    </lineage>
</organism>
<name>A0A1G1X231_9BACT</name>
<gene>
    <name evidence="1" type="ORF">A3D99_02270</name>
</gene>
<accession>A0A1G1X231</accession>
<proteinExistence type="predicted"/>
<dbReference type="AlphaFoldDB" id="A0A1G1X231"/>
<dbReference type="EMBL" id="MHHR01000023">
    <property type="protein sequence ID" value="OGY34059.1"/>
    <property type="molecule type" value="Genomic_DNA"/>
</dbReference>